<dbReference type="Pfam" id="PF01202">
    <property type="entry name" value="SKI"/>
    <property type="match status" value="1"/>
</dbReference>
<evidence type="ECO:0000313" key="2">
    <source>
        <dbReference type="Proteomes" id="UP000013827"/>
    </source>
</evidence>
<dbReference type="PaxDb" id="2903-EOD41285"/>
<evidence type="ECO:0008006" key="3">
    <source>
        <dbReference type="Google" id="ProtNLM"/>
    </source>
</evidence>
<sequence length="191" mass="21426">MAAAAGSNGRIVFVTAFPGVGKTTTGDYLASYHGFHHIDGDVCVRGSHGPSIQQAFGHWLKDQAAPIELWHPCYLQLCDTCLSAAAEHRDIVISHVIYRREVRDFFRERLGEHGLVFLKLECDLDIIVQGVEKRAEAYLKTKGQTLEDYWNGPQPASVGGGVCFREKYGEYSFENYKKMQLEIYLQGALKI</sequence>
<proteinExistence type="predicted"/>
<dbReference type="SUPFAM" id="SSF52540">
    <property type="entry name" value="P-loop containing nucleoside triphosphate hydrolases"/>
    <property type="match status" value="1"/>
</dbReference>
<dbReference type="InterPro" id="IPR031322">
    <property type="entry name" value="Shikimate/glucono_kinase"/>
</dbReference>
<dbReference type="HOGENOM" id="CLU_1423896_0_0_1"/>
<reference evidence="1" key="2">
    <citation type="submission" date="2024-10" db="UniProtKB">
        <authorList>
            <consortium name="EnsemblProtists"/>
        </authorList>
    </citation>
    <scope>IDENTIFICATION</scope>
</reference>
<dbReference type="KEGG" id="ehx:EMIHUDRAFT_199574"/>
<protein>
    <recommendedName>
        <fullName evidence="3">Zeta toxin domain-containing protein</fullName>
    </recommendedName>
</protein>
<name>A0A0D3KZV0_EMIH1</name>
<dbReference type="InterPro" id="IPR027417">
    <property type="entry name" value="P-loop_NTPase"/>
</dbReference>
<keyword evidence="2" id="KW-1185">Reference proteome</keyword>
<dbReference type="Gene3D" id="3.40.50.300">
    <property type="entry name" value="P-loop containing nucleotide triphosphate hydrolases"/>
    <property type="match status" value="1"/>
</dbReference>
<reference evidence="2" key="1">
    <citation type="journal article" date="2013" name="Nature">
        <title>Pan genome of the phytoplankton Emiliania underpins its global distribution.</title>
        <authorList>
            <person name="Read B.A."/>
            <person name="Kegel J."/>
            <person name="Klute M.J."/>
            <person name="Kuo A."/>
            <person name="Lefebvre S.C."/>
            <person name="Maumus F."/>
            <person name="Mayer C."/>
            <person name="Miller J."/>
            <person name="Monier A."/>
            <person name="Salamov A."/>
            <person name="Young J."/>
            <person name="Aguilar M."/>
            <person name="Claverie J.M."/>
            <person name="Frickenhaus S."/>
            <person name="Gonzalez K."/>
            <person name="Herman E.K."/>
            <person name="Lin Y.C."/>
            <person name="Napier J."/>
            <person name="Ogata H."/>
            <person name="Sarno A.F."/>
            <person name="Shmutz J."/>
            <person name="Schroeder D."/>
            <person name="de Vargas C."/>
            <person name="Verret F."/>
            <person name="von Dassow P."/>
            <person name="Valentin K."/>
            <person name="Van de Peer Y."/>
            <person name="Wheeler G."/>
            <person name="Dacks J.B."/>
            <person name="Delwiche C.F."/>
            <person name="Dyhrman S.T."/>
            <person name="Glockner G."/>
            <person name="John U."/>
            <person name="Richards T."/>
            <person name="Worden A.Z."/>
            <person name="Zhang X."/>
            <person name="Grigoriev I.V."/>
            <person name="Allen A.E."/>
            <person name="Bidle K."/>
            <person name="Borodovsky M."/>
            <person name="Bowler C."/>
            <person name="Brownlee C."/>
            <person name="Cock J.M."/>
            <person name="Elias M."/>
            <person name="Gladyshev V.N."/>
            <person name="Groth M."/>
            <person name="Guda C."/>
            <person name="Hadaegh A."/>
            <person name="Iglesias-Rodriguez M.D."/>
            <person name="Jenkins J."/>
            <person name="Jones B.M."/>
            <person name="Lawson T."/>
            <person name="Leese F."/>
            <person name="Lindquist E."/>
            <person name="Lobanov A."/>
            <person name="Lomsadze A."/>
            <person name="Malik S.B."/>
            <person name="Marsh M.E."/>
            <person name="Mackinder L."/>
            <person name="Mock T."/>
            <person name="Mueller-Roeber B."/>
            <person name="Pagarete A."/>
            <person name="Parker M."/>
            <person name="Probert I."/>
            <person name="Quesneville H."/>
            <person name="Raines C."/>
            <person name="Rensing S.A."/>
            <person name="Riano-Pachon D.M."/>
            <person name="Richier S."/>
            <person name="Rokitta S."/>
            <person name="Shiraiwa Y."/>
            <person name="Soanes D.M."/>
            <person name="van der Giezen M."/>
            <person name="Wahlund T.M."/>
            <person name="Williams B."/>
            <person name="Wilson W."/>
            <person name="Wolfe G."/>
            <person name="Wurch L.L."/>
        </authorList>
    </citation>
    <scope>NUCLEOTIDE SEQUENCE</scope>
</reference>
<dbReference type="AlphaFoldDB" id="A0A0D3KZV0"/>
<accession>A0A0D3KZV0</accession>
<dbReference type="EnsemblProtists" id="EOD41285">
    <property type="protein sequence ID" value="EOD41285"/>
    <property type="gene ID" value="EMIHUDRAFT_199574"/>
</dbReference>
<dbReference type="Proteomes" id="UP000013827">
    <property type="component" value="Unassembled WGS sequence"/>
</dbReference>
<dbReference type="GeneID" id="17286555"/>
<evidence type="ECO:0000313" key="1">
    <source>
        <dbReference type="EnsemblProtists" id="EOD41285"/>
    </source>
</evidence>
<dbReference type="RefSeq" id="XP_005793714.1">
    <property type="nucleotide sequence ID" value="XM_005793657.1"/>
</dbReference>
<organism evidence="1 2">
    <name type="scientific">Emiliania huxleyi (strain CCMP1516)</name>
    <dbReference type="NCBI Taxonomy" id="280463"/>
    <lineage>
        <taxon>Eukaryota</taxon>
        <taxon>Haptista</taxon>
        <taxon>Haptophyta</taxon>
        <taxon>Prymnesiophyceae</taxon>
        <taxon>Isochrysidales</taxon>
        <taxon>Noelaerhabdaceae</taxon>
        <taxon>Emiliania</taxon>
    </lineage>
</organism>